<feature type="compositionally biased region" description="Acidic residues" evidence="1">
    <location>
        <begin position="214"/>
        <end position="232"/>
    </location>
</feature>
<feature type="compositionally biased region" description="Low complexity" evidence="1">
    <location>
        <begin position="1"/>
        <end position="18"/>
    </location>
</feature>
<reference evidence="2 3" key="1">
    <citation type="submission" date="2011-10" db="EMBL/GenBank/DDBJ databases">
        <authorList>
            <person name="Genoscope - CEA"/>
        </authorList>
    </citation>
    <scope>NUCLEOTIDE SEQUENCE [LARGE SCALE GENOMIC DNA]</scope>
    <source>
        <strain evidence="2 3">RCC 1105</strain>
    </source>
</reference>
<feature type="compositionally biased region" description="Basic and acidic residues" evidence="1">
    <location>
        <begin position="28"/>
        <end position="37"/>
    </location>
</feature>
<keyword evidence="3" id="KW-1185">Reference proteome</keyword>
<evidence type="ECO:0000313" key="2">
    <source>
        <dbReference type="EMBL" id="CCO19390.1"/>
    </source>
</evidence>
<dbReference type="GeneID" id="19012032"/>
<feature type="region of interest" description="Disordered" evidence="1">
    <location>
        <begin position="67"/>
        <end position="89"/>
    </location>
</feature>
<dbReference type="EMBL" id="FO082266">
    <property type="protein sequence ID" value="CCO19390.1"/>
    <property type="molecule type" value="Genomic_DNA"/>
</dbReference>
<dbReference type="AlphaFoldDB" id="K8F3N3"/>
<evidence type="ECO:0000256" key="1">
    <source>
        <dbReference type="SAM" id="MobiDB-lite"/>
    </source>
</evidence>
<feature type="compositionally biased region" description="Basic and acidic residues" evidence="1">
    <location>
        <begin position="67"/>
        <end position="81"/>
    </location>
</feature>
<protein>
    <submittedName>
        <fullName evidence="2">Uncharacterized protein</fullName>
    </submittedName>
</protein>
<dbReference type="Proteomes" id="UP000198341">
    <property type="component" value="Chromosome 13"/>
</dbReference>
<dbReference type="OrthoDB" id="366230at2759"/>
<proteinExistence type="predicted"/>
<name>K8F3N3_9CHLO</name>
<feature type="region of interest" description="Disordered" evidence="1">
    <location>
        <begin position="1"/>
        <end position="41"/>
    </location>
</feature>
<dbReference type="STRING" id="41875.K8F3N3"/>
<sequence length="323" mass="37182">MKATTTTKKKLSNNNSNKNKTKTKSKTKTRDEIKPEEGGASIPENICSLFLTQGTLDIIVKQNVLTDGKDKDKDEEGKADADADEEESEEKPFKLLEVKKCEVLKDVRFRGAISDFCCLKEQLIKEEKKNETVFNEETFVLRRNEEDKYGDGNNFELALTSELGEMWKKEAEEEKAEEEAKAKKTYMFEYEPKLWVDLGSALEMEMEKERENEENSDDDNNSDQDIDDDDNESDTFFIAHDFGIQSTAELETKSVQVSPPARAEHSSQYEFRTYKSDVVDLERVLNSKKLELFLKSCEPYVEECLKENESFDILQTEIESLIV</sequence>
<gene>
    <name evidence="2" type="ordered locus">Bathy13g01060</name>
</gene>
<evidence type="ECO:0000313" key="3">
    <source>
        <dbReference type="Proteomes" id="UP000198341"/>
    </source>
</evidence>
<accession>K8F3N3</accession>
<organism evidence="2 3">
    <name type="scientific">Bathycoccus prasinos</name>
    <dbReference type="NCBI Taxonomy" id="41875"/>
    <lineage>
        <taxon>Eukaryota</taxon>
        <taxon>Viridiplantae</taxon>
        <taxon>Chlorophyta</taxon>
        <taxon>Mamiellophyceae</taxon>
        <taxon>Mamiellales</taxon>
        <taxon>Bathycoccaceae</taxon>
        <taxon>Bathycoccus</taxon>
    </lineage>
</organism>
<dbReference type="RefSeq" id="XP_007509587.1">
    <property type="nucleotide sequence ID" value="XM_007509525.1"/>
</dbReference>
<feature type="region of interest" description="Disordered" evidence="1">
    <location>
        <begin position="206"/>
        <end position="232"/>
    </location>
</feature>
<dbReference type="KEGG" id="bpg:Bathy13g01060"/>